<protein>
    <submittedName>
        <fullName evidence="11">Radical SAM protein</fullName>
    </submittedName>
</protein>
<evidence type="ECO:0000256" key="8">
    <source>
        <dbReference type="ARBA" id="ARBA00023014"/>
    </source>
</evidence>
<evidence type="ECO:0000256" key="6">
    <source>
        <dbReference type="ARBA" id="ARBA00022723"/>
    </source>
</evidence>
<evidence type="ECO:0000313" key="11">
    <source>
        <dbReference type="EMBL" id="RQY92304.1"/>
    </source>
</evidence>
<evidence type="ECO:0000259" key="9">
    <source>
        <dbReference type="PROSITE" id="PS51332"/>
    </source>
</evidence>
<evidence type="ECO:0000256" key="5">
    <source>
        <dbReference type="ARBA" id="ARBA00022691"/>
    </source>
</evidence>
<reference evidence="11 12" key="1">
    <citation type="submission" date="2018-08" db="EMBL/GenBank/DDBJ databases">
        <title>Comparative analysis of Burkholderia isolates from Puerto Rico.</title>
        <authorList>
            <person name="Hall C."/>
            <person name="Sahl J."/>
            <person name="Wagner D."/>
        </authorList>
    </citation>
    <scope>NUCLEOTIDE SEQUENCE [LARGE SCALE GENOMIC DNA]</scope>
    <source>
        <strain evidence="11 12">Bp8966</strain>
    </source>
</reference>
<dbReference type="Gene3D" id="3.40.50.280">
    <property type="entry name" value="Cobalamin-binding domain"/>
    <property type="match status" value="1"/>
</dbReference>
<evidence type="ECO:0000256" key="2">
    <source>
        <dbReference type="ARBA" id="ARBA00022490"/>
    </source>
</evidence>
<dbReference type="PANTHER" id="PTHR43409">
    <property type="entry name" value="ANAEROBIC MAGNESIUM-PROTOPORPHYRIN IX MONOMETHYL ESTER CYCLASE-RELATED"/>
    <property type="match status" value="1"/>
</dbReference>
<organism evidence="11 12">
    <name type="scientific">Burkholderia stagnalis</name>
    <dbReference type="NCBI Taxonomy" id="1503054"/>
    <lineage>
        <taxon>Bacteria</taxon>
        <taxon>Pseudomonadati</taxon>
        <taxon>Pseudomonadota</taxon>
        <taxon>Betaproteobacteria</taxon>
        <taxon>Burkholderiales</taxon>
        <taxon>Burkholderiaceae</taxon>
        <taxon>Burkholderia</taxon>
        <taxon>Burkholderia cepacia complex</taxon>
    </lineage>
</organism>
<dbReference type="SUPFAM" id="SSF52242">
    <property type="entry name" value="Cobalamin (vitamin B12)-binding domain"/>
    <property type="match status" value="1"/>
</dbReference>
<evidence type="ECO:0000256" key="3">
    <source>
        <dbReference type="ARBA" id="ARBA00022603"/>
    </source>
</evidence>
<dbReference type="CDD" id="cd01335">
    <property type="entry name" value="Radical_SAM"/>
    <property type="match status" value="1"/>
</dbReference>
<dbReference type="InterPro" id="IPR034466">
    <property type="entry name" value="Methyltransferase_Class_B"/>
</dbReference>
<dbReference type="SUPFAM" id="SSF102114">
    <property type="entry name" value="Radical SAM enzymes"/>
    <property type="match status" value="1"/>
</dbReference>
<evidence type="ECO:0000256" key="7">
    <source>
        <dbReference type="ARBA" id="ARBA00023004"/>
    </source>
</evidence>
<keyword evidence="7" id="KW-0408">Iron</keyword>
<keyword evidence="2" id="KW-0963">Cytoplasm</keyword>
<keyword evidence="12" id="KW-1185">Reference proteome</keyword>
<keyword evidence="6" id="KW-0479">Metal-binding</keyword>
<dbReference type="Proteomes" id="UP000281098">
    <property type="component" value="Unassembled WGS sequence"/>
</dbReference>
<evidence type="ECO:0000256" key="1">
    <source>
        <dbReference type="ARBA" id="ARBA00001966"/>
    </source>
</evidence>
<sequence>MRAGEGPVLRHAVRADRRARIVLCALPGARERGAGRPWRAGRASARRIGTCRLNRPDGDPMPANKIILVNAHKKSAEYLHNNPTEHLGLGYLAAYLRKFGYSNVEIIDGYALALSTEQIFDEVRAAAPDLIGITLEYNTFEEAIKLARLVKGVHPHARVVLGGEHATYATVEILETHPEIDFIVRGEGEVTFLELCELTFNGSGQPLADVLGVAYRDASGKAVQNKDRPAIEDLDTLPFPARDTLERALKAGLRPAIAMLGSRGCPAKCSFCNAYKFFNIGGGARWRPRSAENIVDELEMLLNKYQGLDIYPVVYFGDENFPGPKRGLPRVREFAERIIRKGLSVEYEIFCRTDSFNGQDELVDLLRQSGLISVLMGIEAGSDDQLKLLNKGSSASKNLSSVEIFQKYNVVTSSSGFLMFNPYTTFRDLRRNVSFLLRIQHATLYNMSCRVHAYPGLEMNKDLADSGMLTPEYTHYKVDSIAFVNKHVQGIADLLTDLADVDLLRREDSTMRDIDINMARTLSVIGGNLLEGDMVQQCEVAALFAAKAAVQRRSADFFLALVEQAEAHDLTRDGFITQYATYAEAIRQGLDHLDNVFHETMLNIKHYLDETFLTDLVGEPLSARNLCRPEQGHNGALSAASMHSVGEVS</sequence>
<dbReference type="Pfam" id="PF04055">
    <property type="entry name" value="Radical_SAM"/>
    <property type="match status" value="1"/>
</dbReference>
<comment type="caution">
    <text evidence="11">The sequence shown here is derived from an EMBL/GenBank/DDBJ whole genome shotgun (WGS) entry which is preliminary data.</text>
</comment>
<dbReference type="InterPro" id="IPR006158">
    <property type="entry name" value="Cobalamin-bd"/>
</dbReference>
<evidence type="ECO:0000313" key="12">
    <source>
        <dbReference type="Proteomes" id="UP000281098"/>
    </source>
</evidence>
<gene>
    <name evidence="11" type="ORF">DF017_15910</name>
</gene>
<dbReference type="InterPro" id="IPR051198">
    <property type="entry name" value="BchE-like"/>
</dbReference>
<name>A0ABX9YNE2_9BURK</name>
<comment type="cofactor">
    <cofactor evidence="1">
        <name>[4Fe-4S] cluster</name>
        <dbReference type="ChEBI" id="CHEBI:49883"/>
    </cofactor>
</comment>
<dbReference type="PROSITE" id="PS51918">
    <property type="entry name" value="RADICAL_SAM"/>
    <property type="match status" value="1"/>
</dbReference>
<dbReference type="InterPro" id="IPR006638">
    <property type="entry name" value="Elp3/MiaA/NifB-like_rSAM"/>
</dbReference>
<dbReference type="InterPro" id="IPR023404">
    <property type="entry name" value="rSAM_horseshoe"/>
</dbReference>
<dbReference type="InterPro" id="IPR058240">
    <property type="entry name" value="rSAM_sf"/>
</dbReference>
<dbReference type="SFLD" id="SFLDG01123">
    <property type="entry name" value="methyltransferase_(Class_B)"/>
    <property type="match status" value="1"/>
</dbReference>
<keyword evidence="5" id="KW-0949">S-adenosyl-L-methionine</keyword>
<accession>A0ABX9YNE2</accession>
<proteinExistence type="predicted"/>
<dbReference type="PANTHER" id="PTHR43409:SF7">
    <property type="entry name" value="BLL1977 PROTEIN"/>
    <property type="match status" value="1"/>
</dbReference>
<dbReference type="PROSITE" id="PS51332">
    <property type="entry name" value="B12_BINDING"/>
    <property type="match status" value="1"/>
</dbReference>
<dbReference type="EMBL" id="QTPM01000017">
    <property type="protein sequence ID" value="RQY92304.1"/>
    <property type="molecule type" value="Genomic_DNA"/>
</dbReference>
<dbReference type="SFLD" id="SFLDS00029">
    <property type="entry name" value="Radical_SAM"/>
    <property type="match status" value="1"/>
</dbReference>
<keyword evidence="4" id="KW-0808">Transferase</keyword>
<keyword evidence="8" id="KW-0411">Iron-sulfur</keyword>
<dbReference type="InterPro" id="IPR007197">
    <property type="entry name" value="rSAM"/>
</dbReference>
<keyword evidence="3" id="KW-0489">Methyltransferase</keyword>
<dbReference type="CDD" id="cd02068">
    <property type="entry name" value="radical_SAM_B12_BD"/>
    <property type="match status" value="1"/>
</dbReference>
<evidence type="ECO:0000259" key="10">
    <source>
        <dbReference type="PROSITE" id="PS51918"/>
    </source>
</evidence>
<feature type="domain" description="Radical SAM core" evidence="10">
    <location>
        <begin position="251"/>
        <end position="482"/>
    </location>
</feature>
<evidence type="ECO:0000256" key="4">
    <source>
        <dbReference type="ARBA" id="ARBA00022679"/>
    </source>
</evidence>
<dbReference type="SMART" id="SM00729">
    <property type="entry name" value="Elp3"/>
    <property type="match status" value="1"/>
</dbReference>
<dbReference type="Pfam" id="PF02310">
    <property type="entry name" value="B12-binding"/>
    <property type="match status" value="1"/>
</dbReference>
<dbReference type="Gene3D" id="3.80.30.20">
    <property type="entry name" value="tm_1862 like domain"/>
    <property type="match status" value="1"/>
</dbReference>
<dbReference type="InterPro" id="IPR036724">
    <property type="entry name" value="Cobalamin-bd_sf"/>
</dbReference>
<feature type="domain" description="B12-binding" evidence="9">
    <location>
        <begin position="64"/>
        <end position="206"/>
    </location>
</feature>
<dbReference type="SFLD" id="SFLDG01082">
    <property type="entry name" value="B12-binding_domain_containing"/>
    <property type="match status" value="1"/>
</dbReference>